<evidence type="ECO:0000313" key="3">
    <source>
        <dbReference type="Proteomes" id="UP000472272"/>
    </source>
</evidence>
<dbReference type="PANTHER" id="PTHR38325:SF1">
    <property type="entry name" value="GENE, 17455-RELATED"/>
    <property type="match status" value="1"/>
</dbReference>
<sequence>MSTMPAANETSPTARVLAFLNVTAELVPLSPEPTGEKPDSLPIIIGLICIFLLLATCLVFITLCKPAALDQSFYGPHECMPYHPENASEPQLRLWKRLGSLRHSIRSVKRSRPISQVHETCSIKAPVIQDWNIMESTEL</sequence>
<reference evidence="2" key="3">
    <citation type="submission" date="2025-09" db="UniProtKB">
        <authorList>
            <consortium name="Ensembl"/>
        </authorList>
    </citation>
    <scope>IDENTIFICATION</scope>
</reference>
<dbReference type="PANTHER" id="PTHR38325">
    <property type="entry name" value="MCG55969"/>
    <property type="match status" value="1"/>
</dbReference>
<dbReference type="InterPro" id="IPR039954">
    <property type="entry name" value="DUF5527"/>
</dbReference>
<dbReference type="Proteomes" id="UP000472272">
    <property type="component" value="Chromosome 5"/>
</dbReference>
<name>A0A670I878_PODMU</name>
<feature type="transmembrane region" description="Helical" evidence="1">
    <location>
        <begin position="41"/>
        <end position="64"/>
    </location>
</feature>
<reference evidence="2" key="2">
    <citation type="submission" date="2025-08" db="UniProtKB">
        <authorList>
            <consortium name="Ensembl"/>
        </authorList>
    </citation>
    <scope>IDENTIFICATION</scope>
</reference>
<proteinExistence type="predicted"/>
<reference evidence="2 3" key="1">
    <citation type="journal article" date="2019" name="Proc. Natl. Acad. Sci. U.S.A.">
        <title>Regulatory changes in pterin and carotenoid genes underlie balanced color polymorphisms in the wall lizard.</title>
        <authorList>
            <person name="Andrade P."/>
            <person name="Pinho C."/>
            <person name="Perez I de Lanuza G."/>
            <person name="Afonso S."/>
            <person name="Brejcha J."/>
            <person name="Rubin C.J."/>
            <person name="Wallerman O."/>
            <person name="Pereira P."/>
            <person name="Sabatino S.J."/>
            <person name="Bellati A."/>
            <person name="Pellitteri-Rosa D."/>
            <person name="Bosakova Z."/>
            <person name="Bunikis I."/>
            <person name="Carretero M.A."/>
            <person name="Feiner N."/>
            <person name="Marsik P."/>
            <person name="Pauperio F."/>
            <person name="Salvi D."/>
            <person name="Soler L."/>
            <person name="While G.M."/>
            <person name="Uller T."/>
            <person name="Font E."/>
            <person name="Andersson L."/>
            <person name="Carneiro M."/>
        </authorList>
    </citation>
    <scope>NUCLEOTIDE SEQUENCE</scope>
</reference>
<keyword evidence="3" id="KW-1185">Reference proteome</keyword>
<dbReference type="GeneTree" id="ENSGT00490000043902"/>
<keyword evidence="1" id="KW-0812">Transmembrane</keyword>
<gene>
    <name evidence="2" type="primary">C10orf105</name>
</gene>
<evidence type="ECO:0000256" key="1">
    <source>
        <dbReference type="SAM" id="Phobius"/>
    </source>
</evidence>
<dbReference type="OMA" id="HECMPYH"/>
<organism evidence="2 3">
    <name type="scientific">Podarcis muralis</name>
    <name type="common">Wall lizard</name>
    <name type="synonym">Lacerta muralis</name>
    <dbReference type="NCBI Taxonomy" id="64176"/>
    <lineage>
        <taxon>Eukaryota</taxon>
        <taxon>Metazoa</taxon>
        <taxon>Chordata</taxon>
        <taxon>Craniata</taxon>
        <taxon>Vertebrata</taxon>
        <taxon>Euteleostomi</taxon>
        <taxon>Lepidosauria</taxon>
        <taxon>Squamata</taxon>
        <taxon>Bifurcata</taxon>
        <taxon>Unidentata</taxon>
        <taxon>Episquamata</taxon>
        <taxon>Laterata</taxon>
        <taxon>Lacertibaenia</taxon>
        <taxon>Lacertidae</taxon>
        <taxon>Podarcis</taxon>
    </lineage>
</organism>
<evidence type="ECO:0000313" key="2">
    <source>
        <dbReference type="Ensembl" id="ENSPMRP00000007879.1"/>
    </source>
</evidence>
<dbReference type="Pfam" id="PF17665">
    <property type="entry name" value="DUF5527"/>
    <property type="match status" value="1"/>
</dbReference>
<keyword evidence="1" id="KW-1133">Transmembrane helix</keyword>
<dbReference type="Ensembl" id="ENSPMRT00000008428.1">
    <property type="protein sequence ID" value="ENSPMRP00000007879.1"/>
    <property type="gene ID" value="ENSPMRG00000005323.1"/>
</dbReference>
<accession>A0A670I878</accession>
<protein>
    <submittedName>
        <fullName evidence="2">Chromosome 10 open reading frame 105</fullName>
    </submittedName>
</protein>
<keyword evidence="1" id="KW-0472">Membrane</keyword>
<dbReference type="AlphaFoldDB" id="A0A670I878"/>